<reference evidence="2" key="1">
    <citation type="journal article" date="2019" name="Int. J. Syst. Evol. Microbiol.">
        <title>The Global Catalogue of Microorganisms (GCM) 10K type strain sequencing project: providing services to taxonomists for standard genome sequencing and annotation.</title>
        <authorList>
            <consortium name="The Broad Institute Genomics Platform"/>
            <consortium name="The Broad Institute Genome Sequencing Center for Infectious Disease"/>
            <person name="Wu L."/>
            <person name="Ma J."/>
        </authorList>
    </citation>
    <scope>NUCLEOTIDE SEQUENCE [LARGE SCALE GENOMIC DNA]</scope>
    <source>
        <strain evidence="2">CCUG 49452</strain>
    </source>
</reference>
<accession>A0ABV9QGG2</accession>
<dbReference type="InterPro" id="IPR029033">
    <property type="entry name" value="His_PPase_superfam"/>
</dbReference>
<evidence type="ECO:0000313" key="2">
    <source>
        <dbReference type="Proteomes" id="UP001596001"/>
    </source>
</evidence>
<organism evidence="1 2">
    <name type="scientific">Giesbergeria sinuosa</name>
    <dbReference type="NCBI Taxonomy" id="80883"/>
    <lineage>
        <taxon>Bacteria</taxon>
        <taxon>Pseudomonadati</taxon>
        <taxon>Pseudomonadota</taxon>
        <taxon>Betaproteobacteria</taxon>
        <taxon>Burkholderiales</taxon>
        <taxon>Comamonadaceae</taxon>
        <taxon>Giesbergeria</taxon>
    </lineage>
</organism>
<gene>
    <name evidence="1" type="ORF">ACFO6X_12725</name>
</gene>
<dbReference type="Gene3D" id="3.40.50.1240">
    <property type="entry name" value="Phosphoglycerate mutase-like"/>
    <property type="match status" value="1"/>
</dbReference>
<dbReference type="Pfam" id="PF00300">
    <property type="entry name" value="His_Phos_1"/>
    <property type="match status" value="1"/>
</dbReference>
<proteinExistence type="predicted"/>
<dbReference type="RefSeq" id="WP_382433617.1">
    <property type="nucleotide sequence ID" value="NZ_JBHSHJ010000011.1"/>
</dbReference>
<evidence type="ECO:0000313" key="1">
    <source>
        <dbReference type="EMBL" id="MFC4789846.1"/>
    </source>
</evidence>
<name>A0ABV9QGG2_9BURK</name>
<dbReference type="EMBL" id="JBHSHJ010000011">
    <property type="protein sequence ID" value="MFC4789846.1"/>
    <property type="molecule type" value="Genomic_DNA"/>
</dbReference>
<dbReference type="SUPFAM" id="SSF53254">
    <property type="entry name" value="Phosphoglycerate mutase-like"/>
    <property type="match status" value="1"/>
</dbReference>
<dbReference type="InterPro" id="IPR013078">
    <property type="entry name" value="His_Pase_superF_clade-1"/>
</dbReference>
<dbReference type="CDD" id="cd07067">
    <property type="entry name" value="HP_PGM_like"/>
    <property type="match status" value="1"/>
</dbReference>
<comment type="caution">
    <text evidence="1">The sequence shown here is derived from an EMBL/GenBank/DDBJ whole genome shotgun (WGS) entry which is preliminary data.</text>
</comment>
<dbReference type="SMART" id="SM00855">
    <property type="entry name" value="PGAM"/>
    <property type="match status" value="1"/>
</dbReference>
<protein>
    <submittedName>
        <fullName evidence="1">Histidine phosphatase family protein</fullName>
    </submittedName>
</protein>
<dbReference type="Proteomes" id="UP001596001">
    <property type="component" value="Unassembled WGS sequence"/>
</dbReference>
<keyword evidence="2" id="KW-1185">Reference proteome</keyword>
<sequence length="213" mass="23459">MTALLLTSGGAVAADVPIPPPAHFRVIPANKSHVQLLRRGGLVLYMRHGATDARIPDQIPVKLDDCQSQRPLTDAGRTQLDQIKGFISRLRLPYNELISSPFCRAVESARRVFGASVQIDPELRYTATMPEAEKKPAVARTRHWLSRKVSTAGHNRVVVAHGPNIAELMDYLPPEATLILFRPLGGSAHPGFEYIASIEPSHWPQLLSQLETP</sequence>